<dbReference type="PANTHER" id="PTHR31923:SF1">
    <property type="entry name" value="BSD DOMAIN-CONTAINING PROTEIN"/>
    <property type="match status" value="1"/>
</dbReference>
<gene>
    <name evidence="3" type="ORF">ZOSMA_93G00620</name>
</gene>
<dbReference type="SUPFAM" id="SSF140383">
    <property type="entry name" value="BSD domain-like"/>
    <property type="match status" value="1"/>
</dbReference>
<name>A0A0K9NJ23_ZOSMR</name>
<feature type="region of interest" description="Disordered" evidence="1">
    <location>
        <begin position="269"/>
        <end position="290"/>
    </location>
</feature>
<feature type="domain" description="BSD" evidence="2">
    <location>
        <begin position="151"/>
        <end position="206"/>
    </location>
</feature>
<evidence type="ECO:0000259" key="2">
    <source>
        <dbReference type="PROSITE" id="PS50858"/>
    </source>
</evidence>
<reference evidence="4" key="1">
    <citation type="journal article" date="2016" name="Nature">
        <title>The genome of the seagrass Zostera marina reveals angiosperm adaptation to the sea.</title>
        <authorList>
            <person name="Olsen J.L."/>
            <person name="Rouze P."/>
            <person name="Verhelst B."/>
            <person name="Lin Y.-C."/>
            <person name="Bayer T."/>
            <person name="Collen J."/>
            <person name="Dattolo E."/>
            <person name="De Paoli E."/>
            <person name="Dittami S."/>
            <person name="Maumus F."/>
            <person name="Michel G."/>
            <person name="Kersting A."/>
            <person name="Lauritano C."/>
            <person name="Lohaus R."/>
            <person name="Toepel M."/>
            <person name="Tonon T."/>
            <person name="Vanneste K."/>
            <person name="Amirebrahimi M."/>
            <person name="Brakel J."/>
            <person name="Bostroem C."/>
            <person name="Chovatia M."/>
            <person name="Grimwood J."/>
            <person name="Jenkins J.W."/>
            <person name="Jueterbock A."/>
            <person name="Mraz A."/>
            <person name="Stam W.T."/>
            <person name="Tice H."/>
            <person name="Bornberg-Bauer E."/>
            <person name="Green P.J."/>
            <person name="Pearson G.A."/>
            <person name="Procaccini G."/>
            <person name="Duarte C.M."/>
            <person name="Schmutz J."/>
            <person name="Reusch T.B.H."/>
            <person name="Van de Peer Y."/>
        </authorList>
    </citation>
    <scope>NUCLEOTIDE SEQUENCE [LARGE SCALE GENOMIC DNA]</scope>
    <source>
        <strain evidence="4">cv. Finnish</strain>
    </source>
</reference>
<dbReference type="Proteomes" id="UP000036987">
    <property type="component" value="Unassembled WGS sequence"/>
</dbReference>
<dbReference type="InterPro" id="IPR035925">
    <property type="entry name" value="BSD_dom_sf"/>
</dbReference>
<dbReference type="PROSITE" id="PS50858">
    <property type="entry name" value="BSD"/>
    <property type="match status" value="1"/>
</dbReference>
<protein>
    <recommendedName>
        <fullName evidence="2">BSD domain-containing protein</fullName>
    </recommendedName>
</protein>
<dbReference type="Pfam" id="PF03909">
    <property type="entry name" value="BSD"/>
    <property type="match status" value="1"/>
</dbReference>
<feature type="region of interest" description="Disordered" evidence="1">
    <location>
        <begin position="234"/>
        <end position="257"/>
    </location>
</feature>
<dbReference type="OrthoDB" id="47923at2759"/>
<evidence type="ECO:0000313" key="3">
    <source>
        <dbReference type="EMBL" id="KMZ56598.1"/>
    </source>
</evidence>
<proteinExistence type="predicted"/>
<dbReference type="PANTHER" id="PTHR31923">
    <property type="entry name" value="BSD DOMAIN-CONTAINING PROTEIN"/>
    <property type="match status" value="1"/>
</dbReference>
<dbReference type="OMA" id="YEMRAME"/>
<dbReference type="SMART" id="SM00751">
    <property type="entry name" value="BSD"/>
    <property type="match status" value="1"/>
</dbReference>
<dbReference type="EMBL" id="LFYR01002156">
    <property type="protein sequence ID" value="KMZ56598.1"/>
    <property type="molecule type" value="Genomic_DNA"/>
</dbReference>
<sequence>MDLWNKARVFAEETAKKSQEISIEAAKKSQDLFLTKGIGAAKDLFSNEFITEASKKSMELAVEASKKAEKLKIEALKGADRIKTLAGDIEFSIPISKIAVVGEGEEKESEEELNRFGVTKEIREFVNGITISTFRDFTMEDEPAKITDEPAVSNVRQDLNEWQARHATLVLSMVKEISSFRYELCPRYMKERKFWKIYFILVKNYVAPYEKMYFESKEKLTQKEKEVNVKEVEETKADASITNITPKDNKLETSSSNAEQDLDAFLLGDLGSSDDELGDNKNTDVDADDF</sequence>
<feature type="compositionally biased region" description="Polar residues" evidence="1">
    <location>
        <begin position="240"/>
        <end position="257"/>
    </location>
</feature>
<comment type="caution">
    <text evidence="3">The sequence shown here is derived from an EMBL/GenBank/DDBJ whole genome shotgun (WGS) entry which is preliminary data.</text>
</comment>
<evidence type="ECO:0000256" key="1">
    <source>
        <dbReference type="SAM" id="MobiDB-lite"/>
    </source>
</evidence>
<dbReference type="Gene3D" id="1.10.3970.10">
    <property type="entry name" value="BSD domain"/>
    <property type="match status" value="1"/>
</dbReference>
<dbReference type="AlphaFoldDB" id="A0A0K9NJ23"/>
<organism evidence="3 4">
    <name type="scientific">Zostera marina</name>
    <name type="common">Eelgrass</name>
    <dbReference type="NCBI Taxonomy" id="29655"/>
    <lineage>
        <taxon>Eukaryota</taxon>
        <taxon>Viridiplantae</taxon>
        <taxon>Streptophyta</taxon>
        <taxon>Embryophyta</taxon>
        <taxon>Tracheophyta</taxon>
        <taxon>Spermatophyta</taxon>
        <taxon>Magnoliopsida</taxon>
        <taxon>Liliopsida</taxon>
        <taxon>Zosteraceae</taxon>
        <taxon>Zostera</taxon>
    </lineage>
</organism>
<dbReference type="InterPro" id="IPR005607">
    <property type="entry name" value="BSD_dom"/>
</dbReference>
<keyword evidence="4" id="KW-1185">Reference proteome</keyword>
<accession>A0A0K9NJ23</accession>
<evidence type="ECO:0000313" key="4">
    <source>
        <dbReference type="Proteomes" id="UP000036987"/>
    </source>
</evidence>